<dbReference type="Gene3D" id="3.20.19.10">
    <property type="entry name" value="Aconitase, domain 4"/>
    <property type="match status" value="1"/>
</dbReference>
<name>D4J8S7_9FIRM</name>
<evidence type="ECO:0000313" key="6">
    <source>
        <dbReference type="Proteomes" id="UP000008798"/>
    </source>
</evidence>
<dbReference type="InterPro" id="IPR050075">
    <property type="entry name" value="LeuD"/>
</dbReference>
<dbReference type="SUPFAM" id="SSF52016">
    <property type="entry name" value="LeuD/IlvD-like"/>
    <property type="match status" value="1"/>
</dbReference>
<comment type="subunit">
    <text evidence="3">Heterodimer of LeuC and LeuD.</text>
</comment>
<dbReference type="InterPro" id="IPR000573">
    <property type="entry name" value="AconitaseA/IPMdHydase_ssu_swvl"/>
</dbReference>
<comment type="function">
    <text evidence="3">Catalyzes the isomerization between 2-isopropylmalate and 3-isopropylmalate, via the formation of 2-isopropylmaleate.</text>
</comment>
<dbReference type="UniPathway" id="UPA00048">
    <property type="reaction ID" value="UER00071"/>
</dbReference>
<dbReference type="PANTHER" id="PTHR43345:SF2">
    <property type="entry name" value="3-ISOPROPYLMALATE DEHYDRATASE SMALL SUBUNIT 1"/>
    <property type="match status" value="1"/>
</dbReference>
<dbReference type="HAMAP" id="MF_01032">
    <property type="entry name" value="LeuD_type2"/>
    <property type="match status" value="1"/>
</dbReference>
<reference evidence="5 6" key="2">
    <citation type="submission" date="2010-03" db="EMBL/GenBank/DDBJ databases">
        <authorList>
            <person name="Pajon A."/>
        </authorList>
    </citation>
    <scope>NUCLEOTIDE SEQUENCE [LARGE SCALE GENOMIC DNA]</scope>
    <source>
        <strain evidence="5 6">GD/7</strain>
    </source>
</reference>
<evidence type="ECO:0000259" key="4">
    <source>
        <dbReference type="Pfam" id="PF00694"/>
    </source>
</evidence>
<dbReference type="HOGENOM" id="CLU_081378_1_1_9"/>
<proteinExistence type="inferred from homology"/>
<dbReference type="Proteomes" id="UP000008798">
    <property type="component" value="Chromosome"/>
</dbReference>
<dbReference type="Pfam" id="PF00694">
    <property type="entry name" value="Aconitase_C"/>
    <property type="match status" value="1"/>
</dbReference>
<sequence>MMDKGTIFKFYNDLDTDQIIASQYLLLPNLEEMKAHTFESQDPDFAKKVKPGDYVVAGENFGCGSSREQAPGVLKALGVKAVIAKSFARIFFRNAINIGLPAIVCKDLPDDVQTGDTIELHMSEGTVEANGKTYTCTKLPEYMQHILNQGGLIASLNKEEDK</sequence>
<dbReference type="PANTHER" id="PTHR43345">
    <property type="entry name" value="3-ISOPROPYLMALATE DEHYDRATASE SMALL SUBUNIT 2-RELATED-RELATED"/>
    <property type="match status" value="1"/>
</dbReference>
<evidence type="ECO:0000256" key="3">
    <source>
        <dbReference type="HAMAP-Rule" id="MF_01032"/>
    </source>
</evidence>
<dbReference type="EMBL" id="FP929038">
    <property type="protein sequence ID" value="CBK80748.1"/>
    <property type="molecule type" value="Genomic_DNA"/>
</dbReference>
<dbReference type="KEGG" id="cct:CC1_20250"/>
<keyword evidence="3" id="KW-0100">Branched-chain amino acid biosynthesis</keyword>
<dbReference type="EC" id="4.2.1.33" evidence="3"/>
<dbReference type="InterPro" id="IPR015928">
    <property type="entry name" value="Aconitase/3IPM_dehydase_swvl"/>
</dbReference>
<accession>D4J8S7</accession>
<reference evidence="5 6" key="1">
    <citation type="submission" date="2010-03" db="EMBL/GenBank/DDBJ databases">
        <title>The genome sequence of Coprococcus catus GD/7.</title>
        <authorList>
            <consortium name="metaHIT consortium -- http://www.metahit.eu/"/>
            <person name="Pajon A."/>
            <person name="Turner K."/>
            <person name="Parkhill J."/>
            <person name="Duncan S."/>
            <person name="Flint H."/>
        </authorList>
    </citation>
    <scope>NUCLEOTIDE SEQUENCE [LARGE SCALE GENOMIC DNA]</scope>
    <source>
        <strain evidence="5 6">GD/7</strain>
    </source>
</reference>
<keyword evidence="3" id="KW-0028">Amino-acid biosynthesis</keyword>
<dbReference type="STRING" id="717962.CC1_20250"/>
<keyword evidence="2 3" id="KW-0456">Lyase</keyword>
<evidence type="ECO:0000256" key="1">
    <source>
        <dbReference type="ARBA" id="ARBA00009869"/>
    </source>
</evidence>
<dbReference type="AlphaFoldDB" id="D4J8S7"/>
<comment type="pathway">
    <text evidence="3">Amino-acid biosynthesis; L-leucine biosynthesis; L-leucine from 3-methyl-2-oxobutanoate: step 2/4.</text>
</comment>
<gene>
    <name evidence="3" type="primary">leuD</name>
    <name evidence="5" type="ORF">CC1_20250</name>
</gene>
<dbReference type="GO" id="GO:0009098">
    <property type="term" value="P:L-leucine biosynthetic process"/>
    <property type="evidence" value="ECO:0007669"/>
    <property type="project" value="UniProtKB-UniRule"/>
</dbReference>
<organism evidence="5 6">
    <name type="scientific">Coprococcus catus GD/7</name>
    <dbReference type="NCBI Taxonomy" id="717962"/>
    <lineage>
        <taxon>Bacteria</taxon>
        <taxon>Bacillati</taxon>
        <taxon>Bacillota</taxon>
        <taxon>Clostridia</taxon>
        <taxon>Lachnospirales</taxon>
        <taxon>Lachnospiraceae</taxon>
        <taxon>Coprococcus</taxon>
    </lineage>
</organism>
<comment type="similarity">
    <text evidence="1 3">Belongs to the LeuD family. LeuD type 2 subfamily.</text>
</comment>
<evidence type="ECO:0000256" key="2">
    <source>
        <dbReference type="ARBA" id="ARBA00023239"/>
    </source>
</evidence>
<dbReference type="InterPro" id="IPR011827">
    <property type="entry name" value="LeuD_type2/HacB/DmdB"/>
</dbReference>
<protein>
    <recommendedName>
        <fullName evidence="3">3-isopropylmalate dehydratase small subunit</fullName>
        <ecNumber evidence="3">4.2.1.33</ecNumber>
    </recommendedName>
    <alternativeName>
        <fullName evidence="3">Alpha-IPM isomerase</fullName>
        <shortName evidence="3">IPMI</shortName>
    </alternativeName>
    <alternativeName>
        <fullName evidence="3">Isopropylmalate isomerase</fullName>
    </alternativeName>
</protein>
<keyword evidence="3" id="KW-0432">Leucine biosynthesis</keyword>
<dbReference type="PATRIC" id="fig|717962.3.peg.1927"/>
<feature type="domain" description="Aconitase A/isopropylmalate dehydratase small subunit swivel" evidence="4">
    <location>
        <begin position="43"/>
        <end position="103"/>
    </location>
</feature>
<dbReference type="CDD" id="cd01577">
    <property type="entry name" value="IPMI_Swivel"/>
    <property type="match status" value="1"/>
</dbReference>
<dbReference type="GO" id="GO:0003861">
    <property type="term" value="F:3-isopropylmalate dehydratase activity"/>
    <property type="evidence" value="ECO:0007669"/>
    <property type="project" value="UniProtKB-UniRule"/>
</dbReference>
<dbReference type="InterPro" id="IPR033940">
    <property type="entry name" value="IPMI_Swivel"/>
</dbReference>
<comment type="catalytic activity">
    <reaction evidence="3">
        <text>(2R,3S)-3-isopropylmalate = (2S)-2-isopropylmalate</text>
        <dbReference type="Rhea" id="RHEA:32287"/>
        <dbReference type="ChEBI" id="CHEBI:1178"/>
        <dbReference type="ChEBI" id="CHEBI:35121"/>
        <dbReference type="EC" id="4.2.1.33"/>
    </reaction>
</comment>
<dbReference type="NCBIfam" id="TIGR02087">
    <property type="entry name" value="LEUD_arch"/>
    <property type="match status" value="1"/>
</dbReference>
<evidence type="ECO:0000313" key="5">
    <source>
        <dbReference type="EMBL" id="CBK80748.1"/>
    </source>
</evidence>